<dbReference type="AlphaFoldDB" id="A0A346PIE1"/>
<evidence type="ECO:0000313" key="3">
    <source>
        <dbReference type="Proteomes" id="UP000258707"/>
    </source>
</evidence>
<organism evidence="2 3">
    <name type="scientific">Natrarchaeobaculum sulfurireducens</name>
    <dbReference type="NCBI Taxonomy" id="2044521"/>
    <lineage>
        <taxon>Archaea</taxon>
        <taxon>Methanobacteriati</taxon>
        <taxon>Methanobacteriota</taxon>
        <taxon>Stenosarchaea group</taxon>
        <taxon>Halobacteria</taxon>
        <taxon>Halobacteriales</taxon>
        <taxon>Natrialbaceae</taxon>
        <taxon>Natrarchaeobaculum</taxon>
    </lineage>
</organism>
<name>A0A346PIE1_9EURY</name>
<reference evidence="3" key="1">
    <citation type="submission" date="2017-10" db="EMBL/GenBank/DDBJ databases">
        <title>Phenotypic and genomic properties of facultatively anaerobic sulfur-reducing natronoarchaea from hypersaline soda lakes.</title>
        <authorList>
            <person name="Sorokin D.Y."/>
            <person name="Kublanov I.V."/>
            <person name="Roman P."/>
            <person name="Sinninghe Damste J.S."/>
            <person name="Golyshin P.N."/>
            <person name="Rojo D."/>
            <person name="Ciordia S."/>
            <person name="Mena Md.C."/>
            <person name="Ferrer M."/>
            <person name="Messina E."/>
            <person name="Smedile F."/>
            <person name="La Spada G."/>
            <person name="La Cono V."/>
            <person name="Yakimov M.M."/>
        </authorList>
    </citation>
    <scope>NUCLEOTIDE SEQUENCE [LARGE SCALE GENOMIC DNA]</scope>
    <source>
        <strain evidence="3">AArc1</strain>
    </source>
</reference>
<evidence type="ECO:0000313" key="2">
    <source>
        <dbReference type="EMBL" id="AXR79286.1"/>
    </source>
</evidence>
<gene>
    <name evidence="2" type="ORF">AArc1_2978</name>
</gene>
<evidence type="ECO:0008006" key="4">
    <source>
        <dbReference type="Google" id="ProtNLM"/>
    </source>
</evidence>
<accession>A0A346PIE1</accession>
<sequence>MKRRSFLYLIGATSPGLAGCLGDDSEENGDGESSDSGDSKEDGNNESDNSDNDDVSLGSFEHVSRPKLENCEKTYLEDYVVEEGNAGTISFEITSVEEHDSGTAKVGIESEIEVSGHGDDVVWHEYHDTRAYYYVTESDTYRTENSTEKPENGVQIDC</sequence>
<feature type="compositionally biased region" description="Acidic residues" evidence="1">
    <location>
        <begin position="44"/>
        <end position="54"/>
    </location>
</feature>
<proteinExistence type="predicted"/>
<evidence type="ECO:0000256" key="1">
    <source>
        <dbReference type="SAM" id="MobiDB-lite"/>
    </source>
</evidence>
<feature type="region of interest" description="Disordered" evidence="1">
    <location>
        <begin position="14"/>
        <end position="63"/>
    </location>
</feature>
<dbReference type="EMBL" id="CP024047">
    <property type="protein sequence ID" value="AXR79286.1"/>
    <property type="molecule type" value="Genomic_DNA"/>
</dbReference>
<dbReference type="KEGG" id="nan:AArc1_2978"/>
<dbReference type="Proteomes" id="UP000258707">
    <property type="component" value="Chromosome"/>
</dbReference>
<protein>
    <recommendedName>
        <fullName evidence="4">Membrane lipoprotein</fullName>
    </recommendedName>
</protein>
<feature type="compositionally biased region" description="Acidic residues" evidence="1">
    <location>
        <begin position="23"/>
        <end position="35"/>
    </location>
</feature>
<dbReference type="PROSITE" id="PS51257">
    <property type="entry name" value="PROKAR_LIPOPROTEIN"/>
    <property type="match status" value="1"/>
</dbReference>
<dbReference type="GeneID" id="37641098"/>
<dbReference type="RefSeq" id="WP_117365269.1">
    <property type="nucleotide sequence ID" value="NZ_CP024047.1"/>
</dbReference>